<protein>
    <recommendedName>
        <fullName evidence="1">AB hydrolase-1 domain-containing protein</fullName>
    </recommendedName>
</protein>
<dbReference type="EMBL" id="BAAAPE010000008">
    <property type="protein sequence ID" value="GAA2077640.1"/>
    <property type="molecule type" value="Genomic_DNA"/>
</dbReference>
<sequence length="616" mass="66664">MPRIRSALRAFFSPAAPGREKTLRSTERLSAATHLVASLEYLATERHRRPGGLNDWSVVRDSYAARSKPTRAVLDAVSRPAVTRALHVVAVGAAVSLLAPTSRRTRLAANAALSGIDLVLHPRHHFGTDGADQVSWLVQTSAALARTGRDPRLADACLWFVALQSVLNYAASGYVKLAGPLWRDGEALHGIMRTVTYGDERTWRLLRRHPRVSRALGLLTLVMECTYPAVFLFGGRLAKPYVAAADVFHLANARLMALGRFLTAFGAMHPAVLYVTGVREKPLPGPGGGTERRDDLFPALCAGTAAVAGLTLAVSKQRRRAVVRTGRGDEEAFTASSGNVLSFRRVGTDPGEGPLLVFENGLGATMEHWERVVARVAARHPVVTYNRAGYGRSTYADESHYRLDEAVRDLADLLGHVAPDRPVVLAGHSLGGHLAWHAAARLGGGRIRALCLVDSSHPGELLASERQRTGELALARELPKAELSLRIGLGLQRIAPEWAELLPAHVRKLALAGYRDPGQAAAMRREWLAAREDFYRYEGGLPEIGSPVLVLSAQHAVHKDAEHARLQEEFAASAPRATHTVVEDATHEDILAHPACAERVATELLTFVEGVASDGR</sequence>
<evidence type="ECO:0000313" key="3">
    <source>
        <dbReference type="Proteomes" id="UP001500016"/>
    </source>
</evidence>
<dbReference type="SUPFAM" id="SSF53474">
    <property type="entry name" value="alpha/beta-Hydrolases"/>
    <property type="match status" value="1"/>
</dbReference>
<dbReference type="RefSeq" id="WP_344528861.1">
    <property type="nucleotide sequence ID" value="NZ_BAAAPE010000008.1"/>
</dbReference>
<feature type="domain" description="AB hydrolase-1" evidence="1">
    <location>
        <begin position="356"/>
        <end position="595"/>
    </location>
</feature>
<dbReference type="Proteomes" id="UP001500016">
    <property type="component" value="Unassembled WGS sequence"/>
</dbReference>
<evidence type="ECO:0000259" key="1">
    <source>
        <dbReference type="Pfam" id="PF12697"/>
    </source>
</evidence>
<dbReference type="Pfam" id="PF12697">
    <property type="entry name" value="Abhydrolase_6"/>
    <property type="match status" value="1"/>
</dbReference>
<evidence type="ECO:0000313" key="2">
    <source>
        <dbReference type="EMBL" id="GAA2077640.1"/>
    </source>
</evidence>
<proteinExistence type="predicted"/>
<dbReference type="PANTHER" id="PTHR43798:SF33">
    <property type="entry name" value="HYDROLASE, PUTATIVE (AFU_ORTHOLOGUE AFUA_2G14860)-RELATED"/>
    <property type="match status" value="1"/>
</dbReference>
<name>A0ABP5HLA2_9ACTN</name>
<dbReference type="InterPro" id="IPR000073">
    <property type="entry name" value="AB_hydrolase_1"/>
</dbReference>
<dbReference type="InterPro" id="IPR050266">
    <property type="entry name" value="AB_hydrolase_sf"/>
</dbReference>
<comment type="caution">
    <text evidence="2">The sequence shown here is derived from an EMBL/GenBank/DDBJ whole genome shotgun (WGS) entry which is preliminary data.</text>
</comment>
<reference evidence="3" key="1">
    <citation type="journal article" date="2019" name="Int. J. Syst. Evol. Microbiol.">
        <title>The Global Catalogue of Microorganisms (GCM) 10K type strain sequencing project: providing services to taxonomists for standard genome sequencing and annotation.</title>
        <authorList>
            <consortium name="The Broad Institute Genomics Platform"/>
            <consortium name="The Broad Institute Genome Sequencing Center for Infectious Disease"/>
            <person name="Wu L."/>
            <person name="Ma J."/>
        </authorList>
    </citation>
    <scope>NUCLEOTIDE SEQUENCE [LARGE SCALE GENOMIC DNA]</scope>
    <source>
        <strain evidence="3">JCM 15478</strain>
    </source>
</reference>
<organism evidence="2 3">
    <name type="scientific">Streptomyces albiaxialis</name>
    <dbReference type="NCBI Taxonomy" id="329523"/>
    <lineage>
        <taxon>Bacteria</taxon>
        <taxon>Bacillati</taxon>
        <taxon>Actinomycetota</taxon>
        <taxon>Actinomycetes</taxon>
        <taxon>Kitasatosporales</taxon>
        <taxon>Streptomycetaceae</taxon>
        <taxon>Streptomyces</taxon>
    </lineage>
</organism>
<dbReference type="PANTHER" id="PTHR43798">
    <property type="entry name" value="MONOACYLGLYCEROL LIPASE"/>
    <property type="match status" value="1"/>
</dbReference>
<dbReference type="Gene3D" id="3.40.50.1820">
    <property type="entry name" value="alpha/beta hydrolase"/>
    <property type="match status" value="1"/>
</dbReference>
<keyword evidence="3" id="KW-1185">Reference proteome</keyword>
<accession>A0ABP5HLA2</accession>
<dbReference type="InterPro" id="IPR029058">
    <property type="entry name" value="AB_hydrolase_fold"/>
</dbReference>
<gene>
    <name evidence="2" type="ORF">GCM10009801_33870</name>
</gene>